<feature type="signal peptide" evidence="2">
    <location>
        <begin position="1"/>
        <end position="20"/>
    </location>
</feature>
<dbReference type="EMBL" id="MAYH01000023">
    <property type="protein sequence ID" value="OCA72020.1"/>
    <property type="molecule type" value="Genomic_DNA"/>
</dbReference>
<gene>
    <name evidence="4" type="ORF">BBI01_07635</name>
</gene>
<dbReference type="RefSeq" id="WP_065394250.1">
    <property type="nucleotide sequence ID" value="NZ_MAYH01000023.1"/>
</dbReference>
<dbReference type="NCBIfam" id="TIGR04183">
    <property type="entry name" value="Por_Secre_tail"/>
    <property type="match status" value="1"/>
</dbReference>
<dbReference type="OrthoDB" id="1288696at2"/>
<dbReference type="AlphaFoldDB" id="A0A1B8ZKC9"/>
<sequence>MKKTLLLGAFLGLCSLNAQTTIFNQTVTSDNGIVADALANGNFVASADDFRFTNQNRVTKVKVLGFQNAGNLETTIATGAMLYIYADAAGSPAGVPNGAGTPIAAINVAKGAPGYSLVKTLTGYTFEIDVTAALSTPVVLSANTNYWLVFAAKTNQTDYGANNGANGFNWFSGQINGSPAKLIDPMNAFGAGATSWSKISDLTAEPAFDGLAFSIEGQNATLGTHEIFSNVKKMTVSPNPTTDYLNITSVEKINSVEIFDMSGRKVIVNLDGNKIDVRNLNPGSYIINIETKAGKTTEKFIKK</sequence>
<dbReference type="InterPro" id="IPR026444">
    <property type="entry name" value="Secre_tail"/>
</dbReference>
<dbReference type="Pfam" id="PF18962">
    <property type="entry name" value="Por_Secre_tail"/>
    <property type="match status" value="1"/>
</dbReference>
<evidence type="ECO:0000313" key="4">
    <source>
        <dbReference type="EMBL" id="OCA72020.1"/>
    </source>
</evidence>
<dbReference type="Proteomes" id="UP000092651">
    <property type="component" value="Unassembled WGS sequence"/>
</dbReference>
<keyword evidence="1 2" id="KW-0732">Signal</keyword>
<keyword evidence="5" id="KW-1185">Reference proteome</keyword>
<reference evidence="4 5" key="1">
    <citation type="submission" date="2016-07" db="EMBL/GenBank/DDBJ databases">
        <authorList>
            <person name="Jeong J.-J."/>
            <person name="Kim D.W."/>
            <person name="Sang M.K."/>
            <person name="Choi I.-G."/>
            <person name="Kim K.D."/>
        </authorList>
    </citation>
    <scope>NUCLEOTIDE SEQUENCE [LARGE SCALE GENOMIC DNA]</scope>
    <source>
        <strain evidence="4 5">UTM-3</strain>
    </source>
</reference>
<feature type="domain" description="Secretion system C-terminal sorting" evidence="3">
    <location>
        <begin position="237"/>
        <end position="301"/>
    </location>
</feature>
<evidence type="ECO:0000256" key="2">
    <source>
        <dbReference type="SAM" id="SignalP"/>
    </source>
</evidence>
<proteinExistence type="predicted"/>
<feature type="chain" id="PRO_5008620884" description="Secretion system C-terminal sorting domain-containing protein" evidence="2">
    <location>
        <begin position="21"/>
        <end position="303"/>
    </location>
</feature>
<accession>A0A1B8ZKC9</accession>
<evidence type="ECO:0000256" key="1">
    <source>
        <dbReference type="ARBA" id="ARBA00022729"/>
    </source>
</evidence>
<name>A0A1B8ZKC9_9FLAO</name>
<evidence type="ECO:0000313" key="5">
    <source>
        <dbReference type="Proteomes" id="UP000092651"/>
    </source>
</evidence>
<organism evidence="4 5">
    <name type="scientific">Chryseobacterium artocarpi</name>
    <dbReference type="NCBI Taxonomy" id="1414727"/>
    <lineage>
        <taxon>Bacteria</taxon>
        <taxon>Pseudomonadati</taxon>
        <taxon>Bacteroidota</taxon>
        <taxon>Flavobacteriia</taxon>
        <taxon>Flavobacteriales</taxon>
        <taxon>Weeksellaceae</taxon>
        <taxon>Chryseobacterium group</taxon>
        <taxon>Chryseobacterium</taxon>
    </lineage>
</organism>
<evidence type="ECO:0000259" key="3">
    <source>
        <dbReference type="Pfam" id="PF18962"/>
    </source>
</evidence>
<comment type="caution">
    <text evidence="4">The sequence shown here is derived from an EMBL/GenBank/DDBJ whole genome shotgun (WGS) entry which is preliminary data.</text>
</comment>
<protein>
    <recommendedName>
        <fullName evidence="3">Secretion system C-terminal sorting domain-containing protein</fullName>
    </recommendedName>
</protein>